<protein>
    <submittedName>
        <fullName evidence="1">Uncharacterized protein</fullName>
    </submittedName>
</protein>
<sequence>MPYRERLQPWVVVRLLSKMQNITVARFRNRSDAEGHFNAYRHLMPEAKFVVMFDPVLPLEHQLNRR</sequence>
<organism evidence="1">
    <name type="scientific">Symploca sp. SIO1C4</name>
    <dbReference type="NCBI Taxonomy" id="2607765"/>
    <lineage>
        <taxon>Bacteria</taxon>
        <taxon>Bacillati</taxon>
        <taxon>Cyanobacteriota</taxon>
        <taxon>Cyanophyceae</taxon>
        <taxon>Coleofasciculales</taxon>
        <taxon>Coleofasciculaceae</taxon>
        <taxon>Symploca</taxon>
    </lineage>
</organism>
<comment type="caution">
    <text evidence="1">The sequence shown here is derived from an EMBL/GenBank/DDBJ whole genome shotgun (WGS) entry which is preliminary data.</text>
</comment>
<dbReference type="EMBL" id="JAAHFQ010000161">
    <property type="protein sequence ID" value="NER28028.1"/>
    <property type="molecule type" value="Genomic_DNA"/>
</dbReference>
<name>A0A6B3NFK6_9CYAN</name>
<proteinExistence type="predicted"/>
<evidence type="ECO:0000313" key="1">
    <source>
        <dbReference type="EMBL" id="NER28028.1"/>
    </source>
</evidence>
<accession>A0A6B3NFK6</accession>
<gene>
    <name evidence="1" type="ORF">F6J89_10425</name>
</gene>
<dbReference type="AlphaFoldDB" id="A0A6B3NFK6"/>
<reference evidence="1" key="1">
    <citation type="submission" date="2019-11" db="EMBL/GenBank/DDBJ databases">
        <title>Genomic insights into an expanded diversity of filamentous marine cyanobacteria reveals the extraordinary biosynthetic potential of Moorea and Okeania.</title>
        <authorList>
            <person name="Ferreira Leao T."/>
            <person name="Wang M."/>
            <person name="Moss N."/>
            <person name="Da Silva R."/>
            <person name="Sanders J."/>
            <person name="Nurk S."/>
            <person name="Gurevich A."/>
            <person name="Humphrey G."/>
            <person name="Reher R."/>
            <person name="Zhu Q."/>
            <person name="Belda-Ferre P."/>
            <person name="Glukhov E."/>
            <person name="Rex R."/>
            <person name="Dorrestein P.C."/>
            <person name="Knight R."/>
            <person name="Pevzner P."/>
            <person name="Gerwick W.H."/>
            <person name="Gerwick L."/>
        </authorList>
    </citation>
    <scope>NUCLEOTIDE SEQUENCE</scope>
    <source>
        <strain evidence="1">SIO1C4</strain>
    </source>
</reference>